<protein>
    <submittedName>
        <fullName evidence="3">MBL fold metallo-hydrolase</fullName>
    </submittedName>
</protein>
<dbReference type="InterPro" id="IPR036866">
    <property type="entry name" value="RibonucZ/Hydroxyglut_hydro"/>
</dbReference>
<dbReference type="InterPro" id="IPR001279">
    <property type="entry name" value="Metallo-B-lactamas"/>
</dbReference>
<dbReference type="OrthoDB" id="9800940at2"/>
<feature type="domain" description="Metallo-beta-lactamase" evidence="2">
    <location>
        <begin position="74"/>
        <end position="274"/>
    </location>
</feature>
<dbReference type="SUPFAM" id="SSF56281">
    <property type="entry name" value="Metallo-hydrolase/oxidoreductase"/>
    <property type="match status" value="1"/>
</dbReference>
<evidence type="ECO:0000313" key="3">
    <source>
        <dbReference type="EMBL" id="TGL96937.1"/>
    </source>
</evidence>
<keyword evidence="1 3" id="KW-0378">Hydrolase</keyword>
<reference evidence="3" key="1">
    <citation type="journal article" date="2019" name="PLoS Negl. Trop. Dis.">
        <title>Revisiting the worldwide diversity of Leptospira species in the environment.</title>
        <authorList>
            <person name="Vincent A.T."/>
            <person name="Schiettekatte O."/>
            <person name="Bourhy P."/>
            <person name="Veyrier F.J."/>
            <person name="Picardeau M."/>
        </authorList>
    </citation>
    <scope>NUCLEOTIDE SEQUENCE [LARGE SCALE GENOMIC DNA]</scope>
    <source>
        <strain evidence="3">201702422</strain>
    </source>
</reference>
<dbReference type="InterPro" id="IPR044094">
    <property type="entry name" value="AtsA-like_MBL-fold"/>
</dbReference>
<dbReference type="Proteomes" id="UP000298263">
    <property type="component" value="Unassembled WGS sequence"/>
</dbReference>
<dbReference type="PANTHER" id="PTHR46018">
    <property type="entry name" value="ZINC PHOSPHODIESTERASE ELAC PROTEIN 1"/>
    <property type="match status" value="1"/>
</dbReference>
<dbReference type="Pfam" id="PF23023">
    <property type="entry name" value="Anti-Pycsar_Apyc1"/>
    <property type="match status" value="1"/>
</dbReference>
<evidence type="ECO:0000259" key="2">
    <source>
        <dbReference type="SMART" id="SM00849"/>
    </source>
</evidence>
<dbReference type="PROSITE" id="PS51257">
    <property type="entry name" value="PROKAR_LIPOPROTEIN"/>
    <property type="match status" value="1"/>
</dbReference>
<accession>A0A4Z1ABT3</accession>
<dbReference type="RefSeq" id="WP_135584897.1">
    <property type="nucleotide sequence ID" value="NZ_RQGO01000018.1"/>
</dbReference>
<dbReference type="PANTHER" id="PTHR46018:SF2">
    <property type="entry name" value="ZINC PHOSPHODIESTERASE ELAC PROTEIN 1"/>
    <property type="match status" value="1"/>
</dbReference>
<sequence length="353" mass="39508">MKLNQTKSLYNKILFLFICSLGSLTLSCSWDRFVISRVNESTAVKAKAAKELLNKDKITIVLTGTGSPLPSESIQNSTAIFVNGQFLLFDAGDGVAMAMEKLHLPVSEIGAVFITHFHSDHFADLGEVIDRSWLLGRQKPLTVYGPKGITDLVNGFLKSYQSEYYYRTKHHGEAVMPSQWKGAKTNEFSPKSDGSSRIVYEKDGVVVHAFFVNHVPVEPAVGYRVEYKGKSIVISGDTADSEFLKKQSSGVDYLISEVMNKSMIAKVEKAYESIDHERFRKIMKDIQLYHIDATELGNLAEEAKVKTLVLTHMIPFVKGYIQTKAIYKDPIQKVYHGDLIIGHDGKRIEIPLP</sequence>
<evidence type="ECO:0000313" key="4">
    <source>
        <dbReference type="Proteomes" id="UP000298263"/>
    </source>
</evidence>
<name>A0A4Z1ABT3_9LEPT</name>
<dbReference type="GO" id="GO:0042781">
    <property type="term" value="F:3'-tRNA processing endoribonuclease activity"/>
    <property type="evidence" value="ECO:0007669"/>
    <property type="project" value="TreeGrafter"/>
</dbReference>
<dbReference type="CDD" id="cd07719">
    <property type="entry name" value="arylsulfatase_AtsA-like_MBL-fold"/>
    <property type="match status" value="1"/>
</dbReference>
<dbReference type="AlphaFoldDB" id="A0A4Z1ABT3"/>
<dbReference type="EMBL" id="RQGP01000006">
    <property type="protein sequence ID" value="TGL96937.1"/>
    <property type="molecule type" value="Genomic_DNA"/>
</dbReference>
<proteinExistence type="predicted"/>
<keyword evidence="4" id="KW-1185">Reference proteome</keyword>
<dbReference type="Gene3D" id="3.60.15.10">
    <property type="entry name" value="Ribonuclease Z/Hydroxyacylglutathione hydrolase-like"/>
    <property type="match status" value="1"/>
</dbReference>
<comment type="caution">
    <text evidence="3">The sequence shown here is derived from an EMBL/GenBank/DDBJ whole genome shotgun (WGS) entry which is preliminary data.</text>
</comment>
<dbReference type="SMART" id="SM00849">
    <property type="entry name" value="Lactamase_B"/>
    <property type="match status" value="1"/>
</dbReference>
<organism evidence="3 4">
    <name type="scientific">Leptospira congkakensis</name>
    <dbReference type="NCBI Taxonomy" id="2484932"/>
    <lineage>
        <taxon>Bacteria</taxon>
        <taxon>Pseudomonadati</taxon>
        <taxon>Spirochaetota</taxon>
        <taxon>Spirochaetia</taxon>
        <taxon>Leptospirales</taxon>
        <taxon>Leptospiraceae</taxon>
        <taxon>Leptospira</taxon>
    </lineage>
</organism>
<evidence type="ECO:0000256" key="1">
    <source>
        <dbReference type="ARBA" id="ARBA00022801"/>
    </source>
</evidence>
<gene>
    <name evidence="3" type="ORF">EHQ69_01500</name>
</gene>